<keyword evidence="2" id="KW-1185">Reference proteome</keyword>
<dbReference type="KEGG" id="fbl:Fbal_0751"/>
<protein>
    <recommendedName>
        <fullName evidence="3">DUF2505 domain-containing protein</fullName>
    </recommendedName>
</protein>
<dbReference type="Proteomes" id="UP000006683">
    <property type="component" value="Chromosome"/>
</dbReference>
<evidence type="ECO:0000313" key="2">
    <source>
        <dbReference type="Proteomes" id="UP000006683"/>
    </source>
</evidence>
<dbReference type="OrthoDB" id="6194561at2"/>
<reference evidence="1 2" key="1">
    <citation type="journal article" date="2010" name="Stand. Genomic Sci.">
        <title>Complete genome sequence of Ferrimonas balearica type strain (PAT).</title>
        <authorList>
            <person name="Nolan M."/>
            <person name="Sikorski J."/>
            <person name="Davenport K."/>
            <person name="Lucas S."/>
            <person name="Glavina Del Rio T."/>
            <person name="Tice H."/>
            <person name="Cheng J."/>
            <person name="Goodwin L."/>
            <person name="Pitluck S."/>
            <person name="Liolios K."/>
            <person name="Ivanova N."/>
            <person name="Mavromatis K."/>
            <person name="Ovchinnikova G."/>
            <person name="Pati A."/>
            <person name="Chen A."/>
            <person name="Palaniappan K."/>
            <person name="Land M."/>
            <person name="Hauser L."/>
            <person name="Chang Y."/>
            <person name="Jeffries C."/>
            <person name="Tapia R."/>
            <person name="Brettin T."/>
            <person name="Detter J."/>
            <person name="Han C."/>
            <person name="Yasawong M."/>
            <person name="Rohde M."/>
            <person name="Tindall B."/>
            <person name="Goker M."/>
            <person name="Woyke T."/>
            <person name="Bristow J."/>
            <person name="Eisen J."/>
            <person name="Markowitz V."/>
            <person name="Hugenholtz P."/>
            <person name="Kyrpides N."/>
            <person name="Klenk H."/>
            <person name="Lapidus A."/>
        </authorList>
    </citation>
    <scope>NUCLEOTIDE SEQUENCE [LARGE SCALE GENOMIC DNA]</scope>
    <source>
        <strain evidence="2">DSM 9799 / CCM 4581 / KCTC 23876 / PAT</strain>
    </source>
</reference>
<accession>E1SRZ3</accession>
<evidence type="ECO:0000313" key="1">
    <source>
        <dbReference type="EMBL" id="ADN74962.1"/>
    </source>
</evidence>
<sequence length="163" mass="18544">MELTVTHDYDCPLEELVAQFRQPDAVKAKYQAIGADKVRILQSDDDQQQWRMMTVREVRSTVPGLLKSVVGERNQLEQSEHWQHQSDGSYHCTLAIQIQGVPLTIQGGMILSERDGGSRNTIRLSFDSKVPFIGKTLAQFAAKDSERLMAREYDYLRQTCQVA</sequence>
<evidence type="ECO:0008006" key="3">
    <source>
        <dbReference type="Google" id="ProtNLM"/>
    </source>
</evidence>
<dbReference type="GeneID" id="67180991"/>
<gene>
    <name evidence="1" type="ordered locus">Fbal_0751</name>
</gene>
<dbReference type="STRING" id="550540.Fbal_0751"/>
<dbReference type="RefSeq" id="WP_013344268.1">
    <property type="nucleotide sequence ID" value="NC_014541.1"/>
</dbReference>
<dbReference type="AlphaFoldDB" id="E1SRZ3"/>
<organism evidence="1 2">
    <name type="scientific">Ferrimonas balearica (strain DSM 9799 / CCM 4581 / KCTC 23876 / PAT)</name>
    <dbReference type="NCBI Taxonomy" id="550540"/>
    <lineage>
        <taxon>Bacteria</taxon>
        <taxon>Pseudomonadati</taxon>
        <taxon>Pseudomonadota</taxon>
        <taxon>Gammaproteobacteria</taxon>
        <taxon>Alteromonadales</taxon>
        <taxon>Ferrimonadaceae</taxon>
        <taxon>Ferrimonas</taxon>
    </lineage>
</organism>
<name>E1SRZ3_FERBD</name>
<dbReference type="Pfam" id="PF10698">
    <property type="entry name" value="DUF2505"/>
    <property type="match status" value="1"/>
</dbReference>
<proteinExistence type="predicted"/>
<dbReference type="EMBL" id="CP002209">
    <property type="protein sequence ID" value="ADN74962.1"/>
    <property type="molecule type" value="Genomic_DNA"/>
</dbReference>
<dbReference type="InterPro" id="IPR019639">
    <property type="entry name" value="DUF2505"/>
</dbReference>
<dbReference type="HOGENOM" id="CLU_136191_0_0_6"/>
<dbReference type="eggNOG" id="ENOG5033708">
    <property type="taxonomic scope" value="Bacteria"/>
</dbReference>